<dbReference type="GO" id="GO:0005524">
    <property type="term" value="F:ATP binding"/>
    <property type="evidence" value="ECO:0007669"/>
    <property type="project" value="UniProtKB-KW"/>
</dbReference>
<dbReference type="GO" id="GO:0016787">
    <property type="term" value="F:hydrolase activity"/>
    <property type="evidence" value="ECO:0007669"/>
    <property type="project" value="UniProtKB-KW"/>
</dbReference>
<reference evidence="5 6" key="1">
    <citation type="submission" date="2020-09" db="EMBL/GenBank/DDBJ databases">
        <title>De no assembly of potato wild relative species, Solanum commersonii.</title>
        <authorList>
            <person name="Cho K."/>
        </authorList>
    </citation>
    <scope>NUCLEOTIDE SEQUENCE [LARGE SCALE GENOMIC DNA]</scope>
    <source>
        <strain evidence="5">LZ3.2</strain>
        <tissue evidence="5">Leaf</tissue>
    </source>
</reference>
<dbReference type="SUPFAM" id="SSF52540">
    <property type="entry name" value="P-loop containing nucleoside triphosphate hydrolases"/>
    <property type="match status" value="1"/>
</dbReference>
<keyword evidence="1" id="KW-0547">Nucleotide-binding</keyword>
<dbReference type="InterPro" id="IPR038718">
    <property type="entry name" value="SNF2-like_sf"/>
</dbReference>
<dbReference type="InterPro" id="IPR000330">
    <property type="entry name" value="SNF2_N"/>
</dbReference>
<dbReference type="PANTHER" id="PTHR45626:SF30">
    <property type="entry name" value="HELICASE ATP-BINDING DOMAIN-CONTAINING PROTEIN"/>
    <property type="match status" value="1"/>
</dbReference>
<sequence length="288" mass="32520">MEVVWPNITKGKISNRTKGEWSIKIKEEQVEEYGVMNDVGNSGDLVLMWHIWKEENDRWMEENHSLYLDFNSQNEFMTETTEQPSDLIITLLRHQKEWLAWASKHEESIDRGGILADEMGMGKIVQAIALVLAKHEIGQAISDSGFLSPAPYVLQAVKGTLVICPVVAVIQWVNEIDRFTKKGSKIILVYHGANREKNIVDRPYLVECSSSAWARSGRTTNVEQACGLCLDLVEDPIVRLILAHMSFASPSCFKTITVNFTTTDQKTKATIKGFRSSSILNNICLDKF</sequence>
<evidence type="ECO:0000313" key="5">
    <source>
        <dbReference type="EMBL" id="KAG5606826.1"/>
    </source>
</evidence>
<dbReference type="GO" id="GO:0005634">
    <property type="term" value="C:nucleus"/>
    <property type="evidence" value="ECO:0007669"/>
    <property type="project" value="TreeGrafter"/>
</dbReference>
<dbReference type="EMBL" id="JACXVP010000005">
    <property type="protein sequence ID" value="KAG5606826.1"/>
    <property type="molecule type" value="Genomic_DNA"/>
</dbReference>
<comment type="caution">
    <text evidence="5">The sequence shown here is derived from an EMBL/GenBank/DDBJ whole genome shotgun (WGS) entry which is preliminary data.</text>
</comment>
<dbReference type="InterPro" id="IPR050628">
    <property type="entry name" value="SNF2_RAD54_helicase_TF"/>
</dbReference>
<dbReference type="GO" id="GO:0008094">
    <property type="term" value="F:ATP-dependent activity, acting on DNA"/>
    <property type="evidence" value="ECO:0007669"/>
    <property type="project" value="TreeGrafter"/>
</dbReference>
<evidence type="ECO:0000256" key="2">
    <source>
        <dbReference type="ARBA" id="ARBA00022801"/>
    </source>
</evidence>
<protein>
    <recommendedName>
        <fullName evidence="4">SNF2 N-terminal domain-containing protein</fullName>
    </recommendedName>
</protein>
<name>A0A9J5Z2C3_SOLCO</name>
<gene>
    <name evidence="5" type="ORF">H5410_028318</name>
</gene>
<evidence type="ECO:0000256" key="3">
    <source>
        <dbReference type="ARBA" id="ARBA00022840"/>
    </source>
</evidence>
<dbReference type="AlphaFoldDB" id="A0A9J5Z2C3"/>
<evidence type="ECO:0000256" key="1">
    <source>
        <dbReference type="ARBA" id="ARBA00022741"/>
    </source>
</evidence>
<evidence type="ECO:0000313" key="6">
    <source>
        <dbReference type="Proteomes" id="UP000824120"/>
    </source>
</evidence>
<dbReference type="GO" id="GO:0006289">
    <property type="term" value="P:nucleotide-excision repair"/>
    <property type="evidence" value="ECO:0007669"/>
    <property type="project" value="TreeGrafter"/>
</dbReference>
<dbReference type="InterPro" id="IPR027417">
    <property type="entry name" value="P-loop_NTPase"/>
</dbReference>
<keyword evidence="2" id="KW-0378">Hydrolase</keyword>
<dbReference type="Pfam" id="PF00176">
    <property type="entry name" value="SNF2-rel_dom"/>
    <property type="match status" value="1"/>
</dbReference>
<proteinExistence type="predicted"/>
<dbReference type="Proteomes" id="UP000824120">
    <property type="component" value="Chromosome 5"/>
</dbReference>
<accession>A0A9J5Z2C3</accession>
<organism evidence="5 6">
    <name type="scientific">Solanum commersonii</name>
    <name type="common">Commerson's wild potato</name>
    <name type="synonym">Commerson's nightshade</name>
    <dbReference type="NCBI Taxonomy" id="4109"/>
    <lineage>
        <taxon>Eukaryota</taxon>
        <taxon>Viridiplantae</taxon>
        <taxon>Streptophyta</taxon>
        <taxon>Embryophyta</taxon>
        <taxon>Tracheophyta</taxon>
        <taxon>Spermatophyta</taxon>
        <taxon>Magnoliopsida</taxon>
        <taxon>eudicotyledons</taxon>
        <taxon>Gunneridae</taxon>
        <taxon>Pentapetalae</taxon>
        <taxon>asterids</taxon>
        <taxon>lamiids</taxon>
        <taxon>Solanales</taxon>
        <taxon>Solanaceae</taxon>
        <taxon>Solanoideae</taxon>
        <taxon>Solaneae</taxon>
        <taxon>Solanum</taxon>
    </lineage>
</organism>
<keyword evidence="6" id="KW-1185">Reference proteome</keyword>
<keyword evidence="3" id="KW-0067">ATP-binding</keyword>
<dbReference type="OrthoDB" id="2018268at2759"/>
<feature type="domain" description="SNF2 N-terminal" evidence="4">
    <location>
        <begin position="94"/>
        <end position="205"/>
    </location>
</feature>
<evidence type="ECO:0000259" key="4">
    <source>
        <dbReference type="Pfam" id="PF00176"/>
    </source>
</evidence>
<dbReference type="PANTHER" id="PTHR45626">
    <property type="entry name" value="TRANSCRIPTION TERMINATION FACTOR 2-RELATED"/>
    <property type="match status" value="1"/>
</dbReference>
<dbReference type="Gene3D" id="3.40.50.10810">
    <property type="entry name" value="Tandem AAA-ATPase domain"/>
    <property type="match status" value="1"/>
</dbReference>